<dbReference type="Proteomes" id="UP001524642">
    <property type="component" value="Unassembled WGS sequence"/>
</dbReference>
<feature type="region of interest" description="Disordered" evidence="1">
    <location>
        <begin position="1"/>
        <end position="21"/>
    </location>
</feature>
<gene>
    <name evidence="3" type="ORF">NRP21_07105</name>
</gene>
<reference evidence="3 4" key="1">
    <citation type="submission" date="2022-06" db="EMBL/GenBank/DDBJ databases">
        <title>Roseomonas CN29.</title>
        <authorList>
            <person name="Cheng Y."/>
            <person name="He X."/>
        </authorList>
    </citation>
    <scope>NUCLEOTIDE SEQUENCE [LARGE SCALE GENOMIC DNA]</scope>
    <source>
        <strain evidence="3 4">CN29</strain>
    </source>
</reference>
<organism evidence="3 4">
    <name type="scientific">Roseomonas populi</name>
    <dbReference type="NCBI Taxonomy" id="3121582"/>
    <lineage>
        <taxon>Bacteria</taxon>
        <taxon>Pseudomonadati</taxon>
        <taxon>Pseudomonadota</taxon>
        <taxon>Alphaproteobacteria</taxon>
        <taxon>Acetobacterales</taxon>
        <taxon>Roseomonadaceae</taxon>
        <taxon>Roseomonas</taxon>
    </lineage>
</organism>
<dbReference type="PANTHER" id="PTHR33164">
    <property type="entry name" value="TRANSCRIPTIONAL REGULATOR, MARR FAMILY"/>
    <property type="match status" value="1"/>
</dbReference>
<keyword evidence="4" id="KW-1185">Reference proteome</keyword>
<dbReference type="Pfam" id="PF12802">
    <property type="entry name" value="MarR_2"/>
    <property type="match status" value="1"/>
</dbReference>
<comment type="caution">
    <text evidence="3">The sequence shown here is derived from an EMBL/GenBank/DDBJ whole genome shotgun (WGS) entry which is preliminary data.</text>
</comment>
<accession>A0ABT1X4C2</accession>
<dbReference type="PANTHER" id="PTHR33164:SF57">
    <property type="entry name" value="MARR-FAMILY TRANSCRIPTIONAL REGULATOR"/>
    <property type="match status" value="1"/>
</dbReference>
<dbReference type="InterPro" id="IPR036390">
    <property type="entry name" value="WH_DNA-bd_sf"/>
</dbReference>
<dbReference type="EMBL" id="JANJOU010000003">
    <property type="protein sequence ID" value="MCR0981814.1"/>
    <property type="molecule type" value="Genomic_DNA"/>
</dbReference>
<dbReference type="InterPro" id="IPR000835">
    <property type="entry name" value="HTH_MarR-typ"/>
</dbReference>
<name>A0ABT1X4C2_9PROT</name>
<dbReference type="Gene3D" id="1.10.10.10">
    <property type="entry name" value="Winged helix-like DNA-binding domain superfamily/Winged helix DNA-binding domain"/>
    <property type="match status" value="1"/>
</dbReference>
<dbReference type="RefSeq" id="WP_257715476.1">
    <property type="nucleotide sequence ID" value="NZ_JANJOU010000003.1"/>
</dbReference>
<feature type="domain" description="HTH marR-type" evidence="2">
    <location>
        <begin position="45"/>
        <end position="102"/>
    </location>
</feature>
<dbReference type="InterPro" id="IPR036388">
    <property type="entry name" value="WH-like_DNA-bd_sf"/>
</dbReference>
<evidence type="ECO:0000256" key="1">
    <source>
        <dbReference type="SAM" id="MobiDB-lite"/>
    </source>
</evidence>
<evidence type="ECO:0000259" key="2">
    <source>
        <dbReference type="Pfam" id="PF12802"/>
    </source>
</evidence>
<dbReference type="SUPFAM" id="SSF46785">
    <property type="entry name" value="Winged helix' DNA-binding domain"/>
    <property type="match status" value="1"/>
</dbReference>
<dbReference type="InterPro" id="IPR039422">
    <property type="entry name" value="MarR/SlyA-like"/>
</dbReference>
<proteinExistence type="predicted"/>
<evidence type="ECO:0000313" key="3">
    <source>
        <dbReference type="EMBL" id="MCR0981814.1"/>
    </source>
</evidence>
<sequence length="126" mass="13034">MAAVPATDFGRQPLARPAPRPLAVPRASRAAAFFTSLVAPGAEQLSIRQAAILCHVVAAPGSLTGRDVGAAVGVGHATVTRAFDQLERMGLAERRPHPKDQRKIVAEPTPTGCAWVAIALAAIGRA</sequence>
<protein>
    <submittedName>
        <fullName evidence="3">MarR family winged helix-turn-helix transcriptional regulator</fullName>
    </submittedName>
</protein>
<evidence type="ECO:0000313" key="4">
    <source>
        <dbReference type="Proteomes" id="UP001524642"/>
    </source>
</evidence>